<proteinExistence type="predicted"/>
<dbReference type="EMBL" id="JAUOPG010000006">
    <property type="protein sequence ID" value="MDO6453966.1"/>
    <property type="molecule type" value="Genomic_DNA"/>
</dbReference>
<name>A0AAW7XIC7_9GAMM</name>
<comment type="caution">
    <text evidence="1">The sequence shown here is derived from an EMBL/GenBank/DDBJ whole genome shotgun (WGS) entry which is preliminary data.</text>
</comment>
<evidence type="ECO:0000313" key="1">
    <source>
        <dbReference type="EMBL" id="MDO6453966.1"/>
    </source>
</evidence>
<dbReference type="AlphaFoldDB" id="A0AAW7XIC7"/>
<reference evidence="1" key="1">
    <citation type="submission" date="2023-07" db="EMBL/GenBank/DDBJ databases">
        <title>Genome content predicts the carbon catabolic preferences of heterotrophic bacteria.</title>
        <authorList>
            <person name="Gralka M."/>
        </authorList>
    </citation>
    <scope>NUCLEOTIDE SEQUENCE</scope>
    <source>
        <strain evidence="1">I2M16</strain>
    </source>
</reference>
<evidence type="ECO:0000313" key="2">
    <source>
        <dbReference type="Proteomes" id="UP001169862"/>
    </source>
</evidence>
<organism evidence="1 2">
    <name type="scientific">Neptunomonas phycophila</name>
    <dbReference type="NCBI Taxonomy" id="1572645"/>
    <lineage>
        <taxon>Bacteria</taxon>
        <taxon>Pseudomonadati</taxon>
        <taxon>Pseudomonadota</taxon>
        <taxon>Gammaproteobacteria</taxon>
        <taxon>Oceanospirillales</taxon>
        <taxon>Oceanospirillaceae</taxon>
        <taxon>Neptunomonas</taxon>
    </lineage>
</organism>
<dbReference type="RefSeq" id="WP_303550395.1">
    <property type="nucleotide sequence ID" value="NZ_JAUOPG010000006.1"/>
</dbReference>
<accession>A0AAW7XIC7</accession>
<sequence>MGLDRIYFKNNPWPEGHPVKEFNWSASVRDGFVWFDFHLETKDYYSERDIEDEEDTEYPSDWAAPIVWGNYHACTLSTNYWHEGGFKVCALSDYSPEFLDGLELEVDPNPENIEDWDDLAFHIYLLGHDSAAKHTIKFERIDESLNFKITWVGKIAQAYFGDYEYKHDFNVIIKNVSFPDANKQV</sequence>
<protein>
    <submittedName>
        <fullName evidence="1">Uncharacterized protein</fullName>
    </submittedName>
</protein>
<dbReference type="Proteomes" id="UP001169862">
    <property type="component" value="Unassembled WGS sequence"/>
</dbReference>
<gene>
    <name evidence="1" type="ORF">Q4490_10360</name>
</gene>